<dbReference type="EC" id="3.1.3.69" evidence="1"/>
<organism evidence="1 2">
    <name type="scientific">Zarconia navalis LEGE 11467</name>
    <dbReference type="NCBI Taxonomy" id="1828826"/>
    <lineage>
        <taxon>Bacteria</taxon>
        <taxon>Bacillati</taxon>
        <taxon>Cyanobacteriota</taxon>
        <taxon>Cyanophyceae</taxon>
        <taxon>Oscillatoriophycideae</taxon>
        <taxon>Oscillatoriales</taxon>
        <taxon>Oscillatoriales incertae sedis</taxon>
        <taxon>Zarconia</taxon>
        <taxon>Zarconia navalis</taxon>
    </lineage>
</organism>
<dbReference type="AlphaFoldDB" id="A0A928VWB8"/>
<dbReference type="GO" id="GO:0050530">
    <property type="term" value="F:glucosylglycerol 3-phosphatase activity"/>
    <property type="evidence" value="ECO:0007669"/>
    <property type="project" value="UniProtKB-EC"/>
</dbReference>
<evidence type="ECO:0000313" key="1">
    <source>
        <dbReference type="EMBL" id="MBE9041524.1"/>
    </source>
</evidence>
<comment type="caution">
    <text evidence="1">The sequence shown here is derived from an EMBL/GenBank/DDBJ whole genome shotgun (WGS) entry which is preliminary data.</text>
</comment>
<dbReference type="Proteomes" id="UP000621799">
    <property type="component" value="Unassembled WGS sequence"/>
</dbReference>
<dbReference type="NCBIfam" id="TIGR02399">
    <property type="entry name" value="salt_tol_Pase"/>
    <property type="match status" value="1"/>
</dbReference>
<dbReference type="RefSeq" id="WP_264321729.1">
    <property type="nucleotide sequence ID" value="NZ_JADEXN010000207.1"/>
</dbReference>
<keyword evidence="1" id="KW-0378">Hydrolase</keyword>
<accession>A0A928VWB8</accession>
<dbReference type="Pfam" id="PF09506">
    <property type="entry name" value="Salt_tol_Pase"/>
    <property type="match status" value="1"/>
</dbReference>
<evidence type="ECO:0000313" key="2">
    <source>
        <dbReference type="Proteomes" id="UP000621799"/>
    </source>
</evidence>
<protein>
    <submittedName>
        <fullName evidence="1">Glucosylglycerol 3-phosphatase</fullName>
        <ecNumber evidence="1">3.1.3.69</ecNumber>
    </submittedName>
</protein>
<reference evidence="1" key="1">
    <citation type="submission" date="2020-10" db="EMBL/GenBank/DDBJ databases">
        <authorList>
            <person name="Castelo-Branco R."/>
            <person name="Eusebio N."/>
            <person name="Adriana R."/>
            <person name="Vieira A."/>
            <person name="Brugerolle De Fraissinette N."/>
            <person name="Rezende De Castro R."/>
            <person name="Schneider M.P."/>
            <person name="Vasconcelos V."/>
            <person name="Leao P.N."/>
        </authorList>
    </citation>
    <scope>NUCLEOTIDE SEQUENCE</scope>
    <source>
        <strain evidence="1">LEGE 11467</strain>
    </source>
</reference>
<name>A0A928VWB8_9CYAN</name>
<dbReference type="InterPro" id="IPR012765">
    <property type="entry name" value="GGPPase"/>
</dbReference>
<dbReference type="EMBL" id="JADEXN010000207">
    <property type="protein sequence ID" value="MBE9041524.1"/>
    <property type="molecule type" value="Genomic_DNA"/>
</dbReference>
<keyword evidence="2" id="KW-1185">Reference proteome</keyword>
<gene>
    <name evidence="1" type="primary">stpA</name>
    <name evidence="1" type="ORF">IQ235_12110</name>
</gene>
<proteinExistence type="predicted"/>
<sequence>MVSLSQQSLSLDRAAFIDVLANTENLLVIQDLDGVCMGLVKDPLDRTIDRAYVEAVSAFEGHFFVLTNGEHIGKRGVNGIIDRAYPGVDAAEKQLYLPGLAAGGVQWQNRDGQVSHPGVSDGELAFLKEVPQRIATELREFFATHSHDISPTELDRGIESSVLDNVASPTANLNTLYEMLSETDNLSLYPELQRRTEALMDSLLQEASQQGMEDSFFVHYAPNLGRDSSDLEIVWFADDRSSGTTDFQFMLRGAIKEAGVLALLNRYYYQRTGKYPLGEDFSARQAPKSEADLLTLVDRHCDRALMPTIIGVGDTVTSQIVETPDGPQAKRGGSDRNFLQLIQAIGRIFDRENVTVYIDSSGGELKNRKPIPLAQVDGKLVATEGPGDPKDTDDPLTLNLVFPDGYRKYCEAFQTAAKRRQNGG</sequence>